<keyword evidence="2" id="KW-1185">Reference proteome</keyword>
<evidence type="ECO:0000313" key="2">
    <source>
        <dbReference type="Proteomes" id="UP000182306"/>
    </source>
</evidence>
<dbReference type="EMBL" id="CP013110">
    <property type="protein sequence ID" value="APG93853.1"/>
    <property type="molecule type" value="Genomic_DNA"/>
</dbReference>
<organism evidence="1 2">
    <name type="scientific">Sinorhizobium americanum</name>
    <dbReference type="NCBI Taxonomy" id="194963"/>
    <lineage>
        <taxon>Bacteria</taxon>
        <taxon>Pseudomonadati</taxon>
        <taxon>Pseudomonadota</taxon>
        <taxon>Alphaproteobacteria</taxon>
        <taxon>Hyphomicrobiales</taxon>
        <taxon>Rhizobiaceae</taxon>
        <taxon>Sinorhizobium/Ensifer group</taxon>
        <taxon>Sinorhizobium</taxon>
    </lineage>
</organism>
<sequence length="40" mass="4458">MRRNTGPSLIPASAGHCFKANTGRRLLAQFDKEAERGPFR</sequence>
<dbReference type="Proteomes" id="UP000182306">
    <property type="component" value="Plasmid C"/>
</dbReference>
<name>A0A1L3LUZ6_9HYPH</name>
<keyword evidence="1" id="KW-0614">Plasmid</keyword>
<reference evidence="1 2" key="1">
    <citation type="submission" date="2015-10" db="EMBL/GenBank/DDBJ databases">
        <title>Genomic differences between typical nodule nitrogen-fixing rhizobial strains and those coming from bean seeds.</title>
        <authorList>
            <person name="Peralta H."/>
            <person name="Aguilar-Vera A."/>
            <person name="Diaz R."/>
            <person name="Mora Y."/>
            <person name="Martinez-Batallar G."/>
            <person name="Salazar E."/>
            <person name="Vargas-Lagunas C."/>
            <person name="Encarnacion S."/>
            <person name="Girard L."/>
            <person name="Mora J."/>
        </authorList>
    </citation>
    <scope>NUCLEOTIDE SEQUENCE [LARGE SCALE GENOMIC DNA]</scope>
    <source>
        <strain evidence="1 2">CFNEI 73</strain>
        <plasmid evidence="1 2">C</plasmid>
    </source>
</reference>
<evidence type="ECO:0000313" key="1">
    <source>
        <dbReference type="EMBL" id="APG93853.1"/>
    </source>
</evidence>
<dbReference type="AlphaFoldDB" id="A0A1L3LUZ6"/>
<gene>
    <name evidence="1" type="ORF">SAMCFNEI73_pC0129</name>
</gene>
<geneLocation type="plasmid" evidence="1 2">
    <name>C</name>
</geneLocation>
<proteinExistence type="predicted"/>
<dbReference type="KEGG" id="same:SAMCFNEI73_pC0129"/>
<accession>A0A1L3LUZ6</accession>
<protein>
    <submittedName>
        <fullName evidence="1">Uncharacterized protein</fullName>
    </submittedName>
</protein>